<dbReference type="InterPro" id="IPR003124">
    <property type="entry name" value="WH2_dom"/>
</dbReference>
<dbReference type="SMART" id="SM00285">
    <property type="entry name" value="PBD"/>
    <property type="match status" value="1"/>
</dbReference>
<dbReference type="Pfam" id="PF02205">
    <property type="entry name" value="WH2"/>
    <property type="match status" value="1"/>
</dbReference>
<protein>
    <submittedName>
        <fullName evidence="5">CRIB domain-containing protein</fullName>
    </submittedName>
</protein>
<feature type="compositionally biased region" description="Acidic residues" evidence="1">
    <location>
        <begin position="687"/>
        <end position="703"/>
    </location>
</feature>
<dbReference type="Gene3D" id="3.90.810.10">
    <property type="entry name" value="CRIB domain"/>
    <property type="match status" value="1"/>
</dbReference>
<name>A0A0N5AQC2_9BILA</name>
<sequence length="703" mass="78250">MDLPIMHQSSAVYRCPMQQLSATKYLPHRTYYPVPDYTYDSFFVSNSSYLFNRPNDRRTSVMNCNYGLNGGSCNLRLFRSNNNRSAFQTWCSPNRSFQRQKLFHEPYESYSKKTVLNNYEEILLAVQNEDIKKRLPNAHDNYYTRSLPRRMFCNNSSLSRTDVEKNRKVSVNAADSGSKQLFLPSLKISLQHNLRDVNIMNNCRSVINNIDNDRKSIMTNNNDVINTSSESPFSSFNTCAEADYAPFFGNNDGIIISQEVNRSVRRHQQPNSCSSSHQRNNSCNDACYSKYFSKNFCCCNNSSVSTKLMDNFVEERLDKPGKIASEVYLKTMCDKYVPETAVETKASQVRIKPPLPPNPPSRSRILRYSHSVNSLRKQVPPVLSLSSVNPVIDAFQECEQKRNDPRMRPRVAGPGGGYGPQGRTGITAAGTGPNVSGQMAMSASSKKKKSKKEKKSKLRKADISNPTNFTHKAHIGWDASGGFSQETYDNELMDNSVRDLLRAAGENPDRMTKDELDFTYRFLHQYQKSSAAPATPARKGQKPPGKQRPPPPQQPAGGRPPEVPPSPPESTSNLPPIATNAPPPPPPPPVVARPPPTEDSNEGGDLSSQIRTGGSLKTSNDSGPAPAKPASRDDVLAQIRQGKVLKSVDKAALEQKKEANLEDIGGIAGALAKALKDIREKVHDSEESSEEDDENNDDEWESD</sequence>
<dbReference type="STRING" id="451379.A0A0N5AQC2"/>
<reference evidence="5" key="1">
    <citation type="submission" date="2016-04" db="UniProtKB">
        <authorList>
            <consortium name="WormBaseParasite"/>
        </authorList>
    </citation>
    <scope>IDENTIFICATION</scope>
</reference>
<evidence type="ECO:0000313" key="4">
    <source>
        <dbReference type="Proteomes" id="UP000046393"/>
    </source>
</evidence>
<dbReference type="PROSITE" id="PS51082">
    <property type="entry name" value="WH2"/>
    <property type="match status" value="1"/>
</dbReference>
<dbReference type="WBParaSite" id="SMUV_0000687801-mRNA-1">
    <property type="protein sequence ID" value="SMUV_0000687801-mRNA-1"/>
    <property type="gene ID" value="SMUV_0000687801"/>
</dbReference>
<dbReference type="Proteomes" id="UP000046393">
    <property type="component" value="Unplaced"/>
</dbReference>
<organism evidence="4 5">
    <name type="scientific">Syphacia muris</name>
    <dbReference type="NCBI Taxonomy" id="451379"/>
    <lineage>
        <taxon>Eukaryota</taxon>
        <taxon>Metazoa</taxon>
        <taxon>Ecdysozoa</taxon>
        <taxon>Nematoda</taxon>
        <taxon>Chromadorea</taxon>
        <taxon>Rhabditida</taxon>
        <taxon>Spirurina</taxon>
        <taxon>Oxyuridomorpha</taxon>
        <taxon>Oxyuroidea</taxon>
        <taxon>Oxyuridae</taxon>
        <taxon>Syphacia</taxon>
    </lineage>
</organism>
<dbReference type="Gene3D" id="6.10.280.150">
    <property type="match status" value="1"/>
</dbReference>
<feature type="region of interest" description="Disordered" evidence="1">
    <location>
        <begin position="527"/>
        <end position="636"/>
    </location>
</feature>
<evidence type="ECO:0000259" key="2">
    <source>
        <dbReference type="PROSITE" id="PS50108"/>
    </source>
</evidence>
<feature type="compositionally biased region" description="Polar residues" evidence="1">
    <location>
        <begin position="433"/>
        <end position="443"/>
    </location>
</feature>
<feature type="compositionally biased region" description="Polar residues" evidence="1">
    <location>
        <begin position="606"/>
        <end position="622"/>
    </location>
</feature>
<evidence type="ECO:0000313" key="5">
    <source>
        <dbReference type="WBParaSite" id="SMUV_0000687801-mRNA-1"/>
    </source>
</evidence>
<feature type="compositionally biased region" description="Gly residues" evidence="1">
    <location>
        <begin position="413"/>
        <end position="422"/>
    </location>
</feature>
<feature type="domain" description="WH2" evidence="3">
    <location>
        <begin position="631"/>
        <end position="648"/>
    </location>
</feature>
<dbReference type="InterPro" id="IPR036936">
    <property type="entry name" value="CRIB_dom_sf"/>
</dbReference>
<dbReference type="AlphaFoldDB" id="A0A0N5AQC2"/>
<feature type="domain" description="CRIB" evidence="2">
    <location>
        <begin position="463"/>
        <end position="476"/>
    </location>
</feature>
<dbReference type="PROSITE" id="PS50108">
    <property type="entry name" value="CRIB"/>
    <property type="match status" value="1"/>
</dbReference>
<dbReference type="Pfam" id="PF00786">
    <property type="entry name" value="PBD"/>
    <property type="match status" value="1"/>
</dbReference>
<proteinExistence type="predicted"/>
<feature type="region of interest" description="Disordered" evidence="1">
    <location>
        <begin position="680"/>
        <end position="703"/>
    </location>
</feature>
<evidence type="ECO:0000256" key="1">
    <source>
        <dbReference type="SAM" id="MobiDB-lite"/>
    </source>
</evidence>
<evidence type="ECO:0000259" key="3">
    <source>
        <dbReference type="PROSITE" id="PS51082"/>
    </source>
</evidence>
<feature type="compositionally biased region" description="Pro residues" evidence="1">
    <location>
        <begin position="581"/>
        <end position="597"/>
    </location>
</feature>
<dbReference type="InterPro" id="IPR000095">
    <property type="entry name" value="CRIB_dom"/>
</dbReference>
<feature type="compositionally biased region" description="Basic residues" evidence="1">
    <location>
        <begin position="445"/>
        <end position="458"/>
    </location>
</feature>
<keyword evidence="4" id="KW-1185">Reference proteome</keyword>
<feature type="region of interest" description="Disordered" evidence="1">
    <location>
        <begin position="401"/>
        <end position="468"/>
    </location>
</feature>
<dbReference type="GO" id="GO:0003779">
    <property type="term" value="F:actin binding"/>
    <property type="evidence" value="ECO:0007669"/>
    <property type="project" value="InterPro"/>
</dbReference>
<dbReference type="CDD" id="cd00132">
    <property type="entry name" value="CRIB"/>
    <property type="match status" value="1"/>
</dbReference>
<accession>A0A0N5AQC2</accession>